<dbReference type="Proteomes" id="UP000718593">
    <property type="component" value="Unassembled WGS sequence"/>
</dbReference>
<feature type="transmembrane region" description="Helical" evidence="1">
    <location>
        <begin position="122"/>
        <end position="139"/>
    </location>
</feature>
<reference evidence="2" key="1">
    <citation type="submission" date="2020-04" db="EMBL/GenBank/DDBJ databases">
        <title>Deep metagenomics examines the oral microbiome during advanced dental caries in children, revealing novel taxa and co-occurrences with host molecules.</title>
        <authorList>
            <person name="Baker J.L."/>
            <person name="Morton J.T."/>
            <person name="Dinis M."/>
            <person name="Alvarez R."/>
            <person name="Tran N.C."/>
            <person name="Knight R."/>
            <person name="Edlund A."/>
        </authorList>
    </citation>
    <scope>NUCLEOTIDE SEQUENCE</scope>
    <source>
        <strain evidence="2">JCVI_32_bin.24</strain>
    </source>
</reference>
<accession>A0A930BRJ9</accession>
<keyword evidence="1" id="KW-1133">Transmembrane helix</keyword>
<organism evidence="2 3">
    <name type="scientific">Dechloromonas agitata</name>
    <dbReference type="NCBI Taxonomy" id="73030"/>
    <lineage>
        <taxon>Bacteria</taxon>
        <taxon>Pseudomonadati</taxon>
        <taxon>Pseudomonadota</taxon>
        <taxon>Betaproteobacteria</taxon>
        <taxon>Rhodocyclales</taxon>
        <taxon>Azonexaceae</taxon>
        <taxon>Dechloromonas</taxon>
    </lineage>
</organism>
<proteinExistence type="predicted"/>
<feature type="transmembrane region" description="Helical" evidence="1">
    <location>
        <begin position="6"/>
        <end position="30"/>
    </location>
</feature>
<feature type="transmembrane region" description="Helical" evidence="1">
    <location>
        <begin position="42"/>
        <end position="63"/>
    </location>
</feature>
<evidence type="ECO:0000313" key="2">
    <source>
        <dbReference type="EMBL" id="MBF1164525.1"/>
    </source>
</evidence>
<gene>
    <name evidence="2" type="ORF">HXL68_05750</name>
</gene>
<keyword evidence="1" id="KW-0812">Transmembrane</keyword>
<name>A0A930BRJ9_9RHOO</name>
<evidence type="ECO:0000313" key="3">
    <source>
        <dbReference type="Proteomes" id="UP000718593"/>
    </source>
</evidence>
<protein>
    <submittedName>
        <fullName evidence="2">Uncharacterized protein</fullName>
    </submittedName>
</protein>
<comment type="caution">
    <text evidence="2">The sequence shown here is derived from an EMBL/GenBank/DDBJ whole genome shotgun (WGS) entry which is preliminary data.</text>
</comment>
<keyword evidence="1" id="KW-0472">Membrane</keyword>
<evidence type="ECO:0000256" key="1">
    <source>
        <dbReference type="SAM" id="Phobius"/>
    </source>
</evidence>
<feature type="transmembrane region" description="Helical" evidence="1">
    <location>
        <begin position="69"/>
        <end position="90"/>
    </location>
</feature>
<dbReference type="AlphaFoldDB" id="A0A930BRJ9"/>
<sequence length="183" mass="20057">MTTEQLLFWLAVFGNLILLYHTIKIGFLTVTLLRKGDRAGALWNASAASALVGLTALFPWTLVAGEREIGKVALLICILTPFVVSMTKLWPSVKGRIAQAPMLATDAAIVGMVVAFAVSGNWVWFGIAGMAMAVIWIVARKSAPRKLQMAVSQEVQFEPANDPFEEFYGPERDIANPYHIGHR</sequence>
<dbReference type="EMBL" id="JABZMI010000080">
    <property type="protein sequence ID" value="MBF1164525.1"/>
    <property type="molecule type" value="Genomic_DNA"/>
</dbReference>